<keyword evidence="2" id="KW-1185">Reference proteome</keyword>
<protein>
    <submittedName>
        <fullName evidence="1">Uncharacterized protein</fullName>
    </submittedName>
</protein>
<dbReference type="AlphaFoldDB" id="A0A1R3IKQ0"/>
<evidence type="ECO:0000313" key="2">
    <source>
        <dbReference type="Proteomes" id="UP000187203"/>
    </source>
</evidence>
<organism evidence="1 2">
    <name type="scientific">Corchorus olitorius</name>
    <dbReference type="NCBI Taxonomy" id="93759"/>
    <lineage>
        <taxon>Eukaryota</taxon>
        <taxon>Viridiplantae</taxon>
        <taxon>Streptophyta</taxon>
        <taxon>Embryophyta</taxon>
        <taxon>Tracheophyta</taxon>
        <taxon>Spermatophyta</taxon>
        <taxon>Magnoliopsida</taxon>
        <taxon>eudicotyledons</taxon>
        <taxon>Gunneridae</taxon>
        <taxon>Pentapetalae</taxon>
        <taxon>rosids</taxon>
        <taxon>malvids</taxon>
        <taxon>Malvales</taxon>
        <taxon>Malvaceae</taxon>
        <taxon>Grewioideae</taxon>
        <taxon>Apeibeae</taxon>
        <taxon>Corchorus</taxon>
    </lineage>
</organism>
<reference evidence="2" key="1">
    <citation type="submission" date="2013-09" db="EMBL/GenBank/DDBJ databases">
        <title>Corchorus olitorius genome sequencing.</title>
        <authorList>
            <person name="Alam M."/>
            <person name="Haque M.S."/>
            <person name="Islam M.S."/>
            <person name="Emdad E.M."/>
            <person name="Islam M.M."/>
            <person name="Ahmed B."/>
            <person name="Halim A."/>
            <person name="Hossen Q.M.M."/>
            <person name="Hossain M.Z."/>
            <person name="Ahmed R."/>
            <person name="Khan M.M."/>
            <person name="Islam R."/>
            <person name="Rashid M.M."/>
            <person name="Khan S.A."/>
            <person name="Rahman M.S."/>
            <person name="Alam M."/>
            <person name="Yahiya A.S."/>
            <person name="Khan M.S."/>
            <person name="Azam M.S."/>
            <person name="Haque T."/>
            <person name="Lashkar M.Z.H."/>
            <person name="Akhand A.I."/>
            <person name="Morshed G."/>
            <person name="Roy S."/>
            <person name="Uddin K.S."/>
            <person name="Rabeya T."/>
            <person name="Hossain A.S."/>
            <person name="Chowdhury A."/>
            <person name="Snigdha A.R."/>
            <person name="Mortoza M.S."/>
            <person name="Matin S.A."/>
            <person name="Hoque S.M.E."/>
            <person name="Islam M.K."/>
            <person name="Roy D.K."/>
            <person name="Haider R."/>
            <person name="Moosa M.M."/>
            <person name="Elias S.M."/>
            <person name="Hasan A.M."/>
            <person name="Jahan S."/>
            <person name="Shafiuddin M."/>
            <person name="Mahmood N."/>
            <person name="Shommy N.S."/>
        </authorList>
    </citation>
    <scope>NUCLEOTIDE SEQUENCE [LARGE SCALE GENOMIC DNA]</scope>
    <source>
        <strain evidence="2">cv. O-4</strain>
    </source>
</reference>
<accession>A0A1R3IKQ0</accession>
<feature type="non-terminal residue" evidence="1">
    <location>
        <position position="117"/>
    </location>
</feature>
<proteinExistence type="predicted"/>
<name>A0A1R3IKQ0_9ROSI</name>
<evidence type="ECO:0000313" key="1">
    <source>
        <dbReference type="EMBL" id="OMO83140.1"/>
    </source>
</evidence>
<gene>
    <name evidence="1" type="ORF">COLO4_22669</name>
</gene>
<sequence>MSVGNHEQKAMTIPTIIPTSGITTTGQTSAAMTSGVSVTPVRLFQETLDTLSTEVTTNVDTSSALPTSNGVNLSGTDTQWPFSTDLNLTPSSGLFTISSRARPELFFYDPATRTYHP</sequence>
<dbReference type="Proteomes" id="UP000187203">
    <property type="component" value="Unassembled WGS sequence"/>
</dbReference>
<comment type="caution">
    <text evidence="1">The sequence shown here is derived from an EMBL/GenBank/DDBJ whole genome shotgun (WGS) entry which is preliminary data.</text>
</comment>
<dbReference type="EMBL" id="AWUE01018023">
    <property type="protein sequence ID" value="OMO83140.1"/>
    <property type="molecule type" value="Genomic_DNA"/>
</dbReference>